<sequence length="65" mass="7814">MKIFIFQTNDQVNKNVAKYGIVDAQRSEYLELNMYHEIDFLLLAMEIARNEIQLKIIHQIFKEQI</sequence>
<accession>A0A1J1J6D6</accession>
<protein>
    <submittedName>
        <fullName evidence="1">CLUMA_CG020075, isoform A</fullName>
    </submittedName>
</protein>
<evidence type="ECO:0000313" key="1">
    <source>
        <dbReference type="EMBL" id="CRL07038.1"/>
    </source>
</evidence>
<organism evidence="1 2">
    <name type="scientific">Clunio marinus</name>
    <dbReference type="NCBI Taxonomy" id="568069"/>
    <lineage>
        <taxon>Eukaryota</taxon>
        <taxon>Metazoa</taxon>
        <taxon>Ecdysozoa</taxon>
        <taxon>Arthropoda</taxon>
        <taxon>Hexapoda</taxon>
        <taxon>Insecta</taxon>
        <taxon>Pterygota</taxon>
        <taxon>Neoptera</taxon>
        <taxon>Endopterygota</taxon>
        <taxon>Diptera</taxon>
        <taxon>Nematocera</taxon>
        <taxon>Chironomoidea</taxon>
        <taxon>Chironomidae</taxon>
        <taxon>Clunio</taxon>
    </lineage>
</organism>
<proteinExistence type="predicted"/>
<dbReference type="EMBL" id="CVRI01000069">
    <property type="protein sequence ID" value="CRL07038.1"/>
    <property type="molecule type" value="Genomic_DNA"/>
</dbReference>
<reference evidence="1 2" key="1">
    <citation type="submission" date="2015-04" db="EMBL/GenBank/DDBJ databases">
        <authorList>
            <person name="Syromyatnikov M.Y."/>
            <person name="Popov V.N."/>
        </authorList>
    </citation>
    <scope>NUCLEOTIDE SEQUENCE [LARGE SCALE GENOMIC DNA]</scope>
</reference>
<dbReference type="AlphaFoldDB" id="A0A1J1J6D6"/>
<keyword evidence="2" id="KW-1185">Reference proteome</keyword>
<name>A0A1J1J6D6_9DIPT</name>
<evidence type="ECO:0000313" key="2">
    <source>
        <dbReference type="Proteomes" id="UP000183832"/>
    </source>
</evidence>
<gene>
    <name evidence="1" type="ORF">CLUMA_CG020075</name>
</gene>
<dbReference type="Proteomes" id="UP000183832">
    <property type="component" value="Unassembled WGS sequence"/>
</dbReference>